<dbReference type="InterPro" id="IPR023214">
    <property type="entry name" value="HAD_sf"/>
</dbReference>
<proteinExistence type="predicted"/>
<dbReference type="GO" id="GO:0008967">
    <property type="term" value="F:phosphoglycolate phosphatase activity"/>
    <property type="evidence" value="ECO:0007669"/>
    <property type="project" value="TreeGrafter"/>
</dbReference>
<dbReference type="PANTHER" id="PTHR43434:SF1">
    <property type="entry name" value="PHOSPHOGLYCOLATE PHOSPHATASE"/>
    <property type="match status" value="1"/>
</dbReference>
<gene>
    <name evidence="1" type="ORF">WDC_0431</name>
</gene>
<reference evidence="1 2" key="1">
    <citation type="submission" date="2013-08" db="EMBL/GenBank/DDBJ databases">
        <title>Lactobacillus wasatchii sp. WDC04, a late gas producing bacteria isolated from aged chedder cheese.</title>
        <authorList>
            <person name="Oberg C.J."/>
            <person name="Culumber M."/>
            <person name="McMahon D.J."/>
            <person name="Broadbent J.R."/>
            <person name="Oberg T.S."/>
            <person name="Ortaki F."/>
        </authorList>
    </citation>
    <scope>NUCLEOTIDE SEQUENCE [LARGE SCALE GENOMIC DNA]</scope>
    <source>
        <strain evidence="1 2">WDC04</strain>
    </source>
</reference>
<dbReference type="InterPro" id="IPR050155">
    <property type="entry name" value="HAD-like_hydrolase_sf"/>
</dbReference>
<dbReference type="InterPro" id="IPR036412">
    <property type="entry name" value="HAD-like_sf"/>
</dbReference>
<dbReference type="RefSeq" id="WP_225349607.1">
    <property type="nucleotide sequence ID" value="NZ_AWTT01000006.1"/>
</dbReference>
<dbReference type="PANTHER" id="PTHR43434">
    <property type="entry name" value="PHOSPHOGLYCOLATE PHOSPHATASE"/>
    <property type="match status" value="1"/>
</dbReference>
<organism evidence="1 2">
    <name type="scientific">Paucilactobacillus wasatchensis</name>
    <dbReference type="NCBI Taxonomy" id="1335616"/>
    <lineage>
        <taxon>Bacteria</taxon>
        <taxon>Bacillati</taxon>
        <taxon>Bacillota</taxon>
        <taxon>Bacilli</taxon>
        <taxon>Lactobacillales</taxon>
        <taxon>Lactobacillaceae</taxon>
        <taxon>Paucilactobacillus</taxon>
    </lineage>
</organism>
<accession>A0A0D0YXN6</accession>
<comment type="caution">
    <text evidence="1">The sequence shown here is derived from an EMBL/GenBank/DDBJ whole genome shotgun (WGS) entry which is preliminary data.</text>
</comment>
<dbReference type="AlphaFoldDB" id="A0A0D0YXN6"/>
<dbReference type="NCBIfam" id="TIGR01549">
    <property type="entry name" value="HAD-SF-IA-v1"/>
    <property type="match status" value="1"/>
</dbReference>
<dbReference type="Proteomes" id="UP000032279">
    <property type="component" value="Unassembled WGS sequence"/>
</dbReference>
<name>A0A0D0YXN6_9LACO</name>
<dbReference type="Gene3D" id="3.40.50.1000">
    <property type="entry name" value="HAD superfamily/HAD-like"/>
    <property type="match status" value="1"/>
</dbReference>
<sequence>MKNFIFDVDGTLIDTIKMYMPAMQITLAKHGYDREYDELSRVFGITAIDALREVGVRDNDLQPIFKEWFALAYQNSDKVSVYAEIDDTLRQLKTHFGVKLVVATSKTNDEYVNEFQPKFSIAKYFDAHITADDTQKHKPEPEPILAGLAKINAAPDESMYIGDTINDLKAAHAAGIKFGSALWGAAAPEELGDADFSLQRPSELLRLLD</sequence>
<dbReference type="STRING" id="1335616.WDC_0431"/>
<dbReference type="InterPro" id="IPR041492">
    <property type="entry name" value="HAD_2"/>
</dbReference>
<dbReference type="SFLD" id="SFLDS00003">
    <property type="entry name" value="Haloacid_Dehalogenase"/>
    <property type="match status" value="1"/>
</dbReference>
<dbReference type="Gene3D" id="1.10.150.240">
    <property type="entry name" value="Putative phosphatase, domain 2"/>
    <property type="match status" value="1"/>
</dbReference>
<dbReference type="GO" id="GO:0006281">
    <property type="term" value="P:DNA repair"/>
    <property type="evidence" value="ECO:0007669"/>
    <property type="project" value="TreeGrafter"/>
</dbReference>
<dbReference type="EMBL" id="AWTT01000006">
    <property type="protein sequence ID" value="KIS03979.1"/>
    <property type="molecule type" value="Genomic_DNA"/>
</dbReference>
<keyword evidence="2" id="KW-1185">Reference proteome</keyword>
<dbReference type="InterPro" id="IPR006439">
    <property type="entry name" value="HAD-SF_hydro_IA"/>
</dbReference>
<dbReference type="InterPro" id="IPR023198">
    <property type="entry name" value="PGP-like_dom2"/>
</dbReference>
<dbReference type="PATRIC" id="fig|1335616.4.peg.432"/>
<dbReference type="Pfam" id="PF13419">
    <property type="entry name" value="HAD_2"/>
    <property type="match status" value="1"/>
</dbReference>
<keyword evidence="1" id="KW-0378">Hydrolase</keyword>
<evidence type="ECO:0000313" key="1">
    <source>
        <dbReference type="EMBL" id="KIS03979.1"/>
    </source>
</evidence>
<protein>
    <submittedName>
        <fullName evidence="1">HAD-superfamily hydrolase subfamily IA</fullName>
    </submittedName>
</protein>
<evidence type="ECO:0000313" key="2">
    <source>
        <dbReference type="Proteomes" id="UP000032279"/>
    </source>
</evidence>
<dbReference type="SFLD" id="SFLDG01129">
    <property type="entry name" value="C1.5:_HAD__Beta-PGM__Phosphata"/>
    <property type="match status" value="1"/>
</dbReference>
<dbReference type="SUPFAM" id="SSF56784">
    <property type="entry name" value="HAD-like"/>
    <property type="match status" value="1"/>
</dbReference>